<proteinExistence type="predicted"/>
<organism evidence="2 3">
    <name type="scientific">Lobosporangium transversale</name>
    <dbReference type="NCBI Taxonomy" id="64571"/>
    <lineage>
        <taxon>Eukaryota</taxon>
        <taxon>Fungi</taxon>
        <taxon>Fungi incertae sedis</taxon>
        <taxon>Mucoromycota</taxon>
        <taxon>Mortierellomycotina</taxon>
        <taxon>Mortierellomycetes</taxon>
        <taxon>Mortierellales</taxon>
        <taxon>Mortierellaceae</taxon>
        <taxon>Lobosporangium</taxon>
    </lineage>
</organism>
<dbReference type="Pfam" id="PF12937">
    <property type="entry name" value="F-box-like"/>
    <property type="match status" value="1"/>
</dbReference>
<dbReference type="SUPFAM" id="SSF52047">
    <property type="entry name" value="RNI-like"/>
    <property type="match status" value="1"/>
</dbReference>
<keyword evidence="3" id="KW-1185">Reference proteome</keyword>
<comment type="caution">
    <text evidence="2">The sequence shown here is derived from an EMBL/GenBank/DDBJ whole genome shotgun (WGS) entry which is preliminary data.</text>
</comment>
<name>A0A1Y2H2C7_9FUNG</name>
<dbReference type="EMBL" id="MCFF01000002">
    <property type="protein sequence ID" value="ORZ28131.1"/>
    <property type="molecule type" value="Genomic_DNA"/>
</dbReference>
<dbReference type="Proteomes" id="UP000193648">
    <property type="component" value="Unassembled WGS sequence"/>
</dbReference>
<accession>A0A1Y2H2C7</accession>
<evidence type="ECO:0000259" key="1">
    <source>
        <dbReference type="Pfam" id="PF12937"/>
    </source>
</evidence>
<gene>
    <name evidence="2" type="ORF">BCR41DRAFT_344694</name>
</gene>
<dbReference type="Gene3D" id="3.80.10.10">
    <property type="entry name" value="Ribonuclease Inhibitor"/>
    <property type="match status" value="1"/>
</dbReference>
<dbReference type="AlphaFoldDB" id="A0A1Y2H2C7"/>
<reference evidence="2 3" key="1">
    <citation type="submission" date="2016-07" db="EMBL/GenBank/DDBJ databases">
        <title>Pervasive Adenine N6-methylation of Active Genes in Fungi.</title>
        <authorList>
            <consortium name="DOE Joint Genome Institute"/>
            <person name="Mondo S.J."/>
            <person name="Dannebaum R.O."/>
            <person name="Kuo R.C."/>
            <person name="Labutti K."/>
            <person name="Haridas S."/>
            <person name="Kuo A."/>
            <person name="Salamov A."/>
            <person name="Ahrendt S.R."/>
            <person name="Lipzen A."/>
            <person name="Sullivan W."/>
            <person name="Andreopoulos W.B."/>
            <person name="Clum A."/>
            <person name="Lindquist E."/>
            <person name="Daum C."/>
            <person name="Ramamoorthy G.K."/>
            <person name="Gryganskyi A."/>
            <person name="Culley D."/>
            <person name="Magnuson J.K."/>
            <person name="James T.Y."/>
            <person name="O'Malley M.A."/>
            <person name="Stajich J.E."/>
            <person name="Spatafora J.W."/>
            <person name="Visel A."/>
            <person name="Grigoriev I.V."/>
        </authorList>
    </citation>
    <scope>NUCLEOTIDE SEQUENCE [LARGE SCALE GENOMIC DNA]</scope>
    <source>
        <strain evidence="2 3">NRRL 3116</strain>
    </source>
</reference>
<dbReference type="RefSeq" id="XP_021885816.1">
    <property type="nucleotide sequence ID" value="XM_022022570.1"/>
</dbReference>
<evidence type="ECO:0000313" key="2">
    <source>
        <dbReference type="EMBL" id="ORZ28131.1"/>
    </source>
</evidence>
<protein>
    <recommendedName>
        <fullName evidence="1">F-box domain-containing protein</fullName>
    </recommendedName>
</protein>
<dbReference type="InterPro" id="IPR001810">
    <property type="entry name" value="F-box_dom"/>
</dbReference>
<feature type="domain" description="F-box" evidence="1">
    <location>
        <begin position="14"/>
        <end position="48"/>
    </location>
</feature>
<dbReference type="InParanoid" id="A0A1Y2H2C7"/>
<sequence length="643" mass="72918">MKTSIFDLPHISNDISQYLSRHDLTQCVRVSKHWFICFSPILWRHPFFIGFNDPINNNNSDCIGDGAKNDRSILDTQLSALFRHKEHVQQLDTIMFNMIMSDTTRDWTFPNLLRALIRGCSSFSVSRLSSLPFSSYPPSPPPPPPPPPPDLTWAIESTRSLQILSTCGKIQSLSIIGINGEQHQVLDGFLQLIASRVAAALPAEAEAERQQHVQSPVRSVTLNGNQFSVQTLYTIIKACHRCESLSLQISPPTTESDDTTSGDVLAATATFLQETPYTAIQHLHIELTSFATQQILLPLLEKCPQLEELVLQGITNETTFEGIVEFLKTRRANKPSMKKGLRRQLKYLEVDIMNCGQRTEQLIEELIRSTGCNTSSVSHSQSTIRSDSATSWVEGEADEIRSKGGCGKGGDDSTLESLAISYLATIGNRCAEALVQHHSETLTKFTNWRPIPLEHFSILVNGLERLQFLKVKVDLDGANAPRRQQRLLPWSCLELRKLDITLSTLLKHSYSHDELEQANEKNMEAWKSSGGWDLFQYQFLQIGRLKQLEVLKLRNTGMIPVNMLSRLQTKYSSFLSHLKWLKRLRELCYRPASGWLDWGEEEARWMMEHWSQLKELEVSARIPERFGETIQDLCPRLGCFLLS</sequence>
<dbReference type="InterPro" id="IPR032675">
    <property type="entry name" value="LRR_dom_sf"/>
</dbReference>
<evidence type="ECO:0000313" key="3">
    <source>
        <dbReference type="Proteomes" id="UP000193648"/>
    </source>
</evidence>
<dbReference type="GeneID" id="33564414"/>
<dbReference type="OrthoDB" id="2370841at2759"/>